<accession>A0A8H9FVI3</accession>
<organism evidence="3 4">
    <name type="scientific">Knoellia flava</name>
    <dbReference type="NCBI Taxonomy" id="913969"/>
    <lineage>
        <taxon>Bacteria</taxon>
        <taxon>Bacillati</taxon>
        <taxon>Actinomycetota</taxon>
        <taxon>Actinomycetes</taxon>
        <taxon>Micrococcales</taxon>
        <taxon>Intrasporangiaceae</taxon>
        <taxon>Knoellia</taxon>
    </lineage>
</organism>
<evidence type="ECO:0000259" key="2">
    <source>
        <dbReference type="Pfam" id="PF09350"/>
    </source>
</evidence>
<dbReference type="Proteomes" id="UP000628079">
    <property type="component" value="Unassembled WGS sequence"/>
</dbReference>
<feature type="region of interest" description="Disordered" evidence="1">
    <location>
        <begin position="1"/>
        <end position="60"/>
    </location>
</feature>
<name>A0A8H9FVI3_9MICO</name>
<dbReference type="InterPro" id="IPR018961">
    <property type="entry name" value="DnaJ_homolog_subfam-C_membr-28"/>
</dbReference>
<dbReference type="AlphaFoldDB" id="A0A8H9FVI3"/>
<evidence type="ECO:0000313" key="3">
    <source>
        <dbReference type="EMBL" id="GGB84027.1"/>
    </source>
</evidence>
<feature type="domain" description="DnaJ homologue subfamily C member 28 conserved" evidence="2">
    <location>
        <begin position="31"/>
        <end position="97"/>
    </location>
</feature>
<evidence type="ECO:0000313" key="4">
    <source>
        <dbReference type="Proteomes" id="UP000628079"/>
    </source>
</evidence>
<dbReference type="Pfam" id="PF09350">
    <property type="entry name" value="DJC28_CD"/>
    <property type="match status" value="1"/>
</dbReference>
<gene>
    <name evidence="3" type="ORF">GCM10011314_24570</name>
</gene>
<dbReference type="EMBL" id="BMEA01000002">
    <property type="protein sequence ID" value="GGB84027.1"/>
    <property type="molecule type" value="Genomic_DNA"/>
</dbReference>
<sequence>MSGFRRHGRTRGPTSPTPGGENGVMSFHESWVEKQIREAQERGEFDNLPGAGKPLRGLDDPDPDWWVKKMMEREGLDASDALPPVMLLRRERASFPESLVEVRSEEGVREVLRDYNARVIEDRRRPALGRASPVWAPTVDIEDMVEQWRALRASVEPPPPPDESRPGLTRGRRWWRLWRS</sequence>
<feature type="compositionally biased region" description="Basic residues" evidence="1">
    <location>
        <begin position="1"/>
        <end position="10"/>
    </location>
</feature>
<comment type="caution">
    <text evidence="3">The sequence shown here is derived from an EMBL/GenBank/DDBJ whole genome shotgun (WGS) entry which is preliminary data.</text>
</comment>
<reference evidence="3" key="1">
    <citation type="journal article" date="2014" name="Int. J. Syst. Evol. Microbiol.">
        <title>Complete genome sequence of Corynebacterium casei LMG S-19264T (=DSM 44701T), isolated from a smear-ripened cheese.</title>
        <authorList>
            <consortium name="US DOE Joint Genome Institute (JGI-PGF)"/>
            <person name="Walter F."/>
            <person name="Albersmeier A."/>
            <person name="Kalinowski J."/>
            <person name="Ruckert C."/>
        </authorList>
    </citation>
    <scope>NUCLEOTIDE SEQUENCE</scope>
    <source>
        <strain evidence="3">CGMCC 1.10749</strain>
    </source>
</reference>
<protein>
    <recommendedName>
        <fullName evidence="2">DnaJ homologue subfamily C member 28 conserved domain-containing protein</fullName>
    </recommendedName>
</protein>
<reference evidence="3" key="2">
    <citation type="submission" date="2020-09" db="EMBL/GenBank/DDBJ databases">
        <authorList>
            <person name="Sun Q."/>
            <person name="Zhou Y."/>
        </authorList>
    </citation>
    <scope>NUCLEOTIDE SEQUENCE</scope>
    <source>
        <strain evidence="3">CGMCC 1.10749</strain>
    </source>
</reference>
<proteinExistence type="predicted"/>
<feature type="compositionally biased region" description="Basic and acidic residues" evidence="1">
    <location>
        <begin position="30"/>
        <end position="45"/>
    </location>
</feature>
<evidence type="ECO:0000256" key="1">
    <source>
        <dbReference type="SAM" id="MobiDB-lite"/>
    </source>
</evidence>